<feature type="region of interest" description="Disordered" evidence="2">
    <location>
        <begin position="1335"/>
        <end position="1531"/>
    </location>
</feature>
<dbReference type="GeneID" id="107422325"/>
<feature type="compositionally biased region" description="Basic and acidic residues" evidence="2">
    <location>
        <begin position="1422"/>
        <end position="1432"/>
    </location>
</feature>
<dbReference type="PANTHER" id="PTHR35746">
    <property type="entry name" value="PENTATRICOPEPTIDE REPEAT (PPR) SUPERFAMILY PROTEIN"/>
    <property type="match status" value="1"/>
</dbReference>
<feature type="compositionally biased region" description="Polar residues" evidence="2">
    <location>
        <begin position="794"/>
        <end position="803"/>
    </location>
</feature>
<feature type="region of interest" description="Disordered" evidence="2">
    <location>
        <begin position="771"/>
        <end position="803"/>
    </location>
</feature>
<feature type="region of interest" description="Disordered" evidence="2">
    <location>
        <begin position="142"/>
        <end position="243"/>
    </location>
</feature>
<feature type="compositionally biased region" description="Basic and acidic residues" evidence="2">
    <location>
        <begin position="1503"/>
        <end position="1523"/>
    </location>
</feature>
<reference evidence="4" key="1">
    <citation type="submission" date="2025-08" db="UniProtKB">
        <authorList>
            <consortium name="RefSeq"/>
        </authorList>
    </citation>
    <scope>IDENTIFICATION</scope>
    <source>
        <tissue evidence="4">Seedling</tissue>
    </source>
</reference>
<name>A0ABM3IQ00_ZIZJJ</name>
<feature type="compositionally biased region" description="Low complexity" evidence="2">
    <location>
        <begin position="1396"/>
        <end position="1405"/>
    </location>
</feature>
<evidence type="ECO:0000256" key="1">
    <source>
        <dbReference type="SAM" id="Coils"/>
    </source>
</evidence>
<feature type="region of interest" description="Disordered" evidence="2">
    <location>
        <begin position="1027"/>
        <end position="1050"/>
    </location>
</feature>
<feature type="region of interest" description="Disordered" evidence="2">
    <location>
        <begin position="406"/>
        <end position="438"/>
    </location>
</feature>
<dbReference type="Proteomes" id="UP001652623">
    <property type="component" value="Chromosome 3"/>
</dbReference>
<sequence length="1544" mass="166532">MDKEDHRKNHNSSGHESHSVHVCHKCGWPFPNPHPSAKQRRAHKKICGTIEGYRLVDSEENAHSNHSSDEHLSDEDQKIHSPKFFEAIDKPSGRAGETSNRFEDDVFSDAAAEFLDSGSGAGTREQPPNDVDNILKNETNTIQSIKNDPTAETSIPLSNATASHPEIPGAASNQLMTEPELQEPPSSFTFNTTSSVAESITEDSSPLLLGDKSGLTDDLYPLKSESSKPLSDATDSCPEIPGAASNQLSTELEFQKPPSSFTFSSTSSVGDSITEDPSALLLGDKDGLTDDLYPLKSEIKKEALDENQKMNVTNDVATCSLISVGQGSDLNETKESDFGSNLPDEMIPPKIANDTAEAVDEFEETVKIISESLPPLPACSVVQSQGEHIEGFPGAISNQLRTEPELQEPPSTFTVGTKSSVADSISEDSSPLLLGNKNELTDDLYPFKSEIQKQELDENEKANATTYVATSSLISVGQESDLNERKETDLGSNLPDEMISNGKVADETTEAVDKLEETVKITSESLPAVPTESVVQSQGEHIEGSQVKIPQTYLPLEVGSVEHVNASVDETTEAVDKLEETVKITSESLPAVPNEIVVQSQEEHVEGSQVKIPQTYLPLEVGSVEHVNASVDETTEAVGKLEETVKITPESLPAVPTGSVVQSQEEHIEGSQVKIPRTDLPLVVESVEHVNASVDIVETEVDRREEMKFANSGDLIETGNRKEEGNENVHVLSVPDDMHVVDHPEIMIEDFKDHHGVKLYQSATLESCKPIRDNGESVKGPVSQDSSDSHVLEDSTQPDQGSSISVLREVALEEEANSSMINVKSGENQRPDDIGAPDHAMMAQIDKNFSVDTLEEQEPYHNKGTKKDEEDVLDLGSSQLSGGDVVSSSDRNVSENSIQPDQGSSIPVVREVAPEEEANSSQINVKISENQGPDDIVASDHAVVAQTDKNSSVGTPEEQESYDDKGTKEDDHTDSKVTPESASILSEIRVNPSTNLQEGDDVEINIESGKDAITRDFGNDVAEHVKAETGDDNSSRFKGYNLQDGHDIGNNGSGEIERDDKIGDAGYVAVHVKNENGNAMDSELKEEPENPIITLDSASKISELQVKPATNLCEGDDASASEKDKIEKFIKDGSESGDGHAEENLSQKQTTPPISASILPESQNIAEDLAVESMEKLPEIGSTDKGSASDSSKVVSDTVFGSQLVSDAQIGILEHKLNVNDKEQEDVVVVSSAAVSDSGVDFVPSQNTLEGHVIKEQDLSSLDAETSIGESRDLSGATSGLGSQPLQEDRQQLGPPAVDVSVDSSSISDSLEGNWGSISVLSTQSDAQAIIDAEALPPAGSQGTRENVHSKQPKVASGSDHPDKSEMYEAPSFMTLVESGGGRDKEATDSEIQTVQNPQQSNSSPLQAGWFPSLTHVVNESQGRKKNEERIAKVTNWSTGKQHTPLKNLLNEASLEHKPRSPNPKENLAPSPQKGDKAARDSVPVAKTVNSNRDPQSPAHKIASREAGKEWDSPARYRSDISREKRRAKKKPYWTQFVCCSSVN</sequence>
<gene>
    <name evidence="4" type="primary">LOC107422325</name>
</gene>
<feature type="compositionally biased region" description="Low complexity" evidence="2">
    <location>
        <begin position="186"/>
        <end position="195"/>
    </location>
</feature>
<feature type="compositionally biased region" description="Polar residues" evidence="2">
    <location>
        <begin position="876"/>
        <end position="905"/>
    </location>
</feature>
<protein>
    <submittedName>
        <fullName evidence="4">Uncharacterized protein LOC107422325</fullName>
    </submittedName>
</protein>
<dbReference type="RefSeq" id="XP_048333061.2">
    <property type="nucleotide sequence ID" value="XM_048477104.2"/>
</dbReference>
<feature type="region of interest" description="Disordered" evidence="2">
    <location>
        <begin position="1"/>
        <end position="20"/>
    </location>
</feature>
<organism evidence="3 4">
    <name type="scientific">Ziziphus jujuba</name>
    <name type="common">Chinese jujube</name>
    <name type="synonym">Ziziphus sativa</name>
    <dbReference type="NCBI Taxonomy" id="326968"/>
    <lineage>
        <taxon>Eukaryota</taxon>
        <taxon>Viridiplantae</taxon>
        <taxon>Streptophyta</taxon>
        <taxon>Embryophyta</taxon>
        <taxon>Tracheophyta</taxon>
        <taxon>Spermatophyta</taxon>
        <taxon>Magnoliopsida</taxon>
        <taxon>eudicotyledons</taxon>
        <taxon>Gunneridae</taxon>
        <taxon>Pentapetalae</taxon>
        <taxon>rosids</taxon>
        <taxon>fabids</taxon>
        <taxon>Rosales</taxon>
        <taxon>Rhamnaceae</taxon>
        <taxon>Paliureae</taxon>
        <taxon>Ziziphus</taxon>
    </lineage>
</organism>
<keyword evidence="3" id="KW-1185">Reference proteome</keyword>
<feature type="coiled-coil region" evidence="1">
    <location>
        <begin position="561"/>
        <end position="588"/>
    </location>
</feature>
<feature type="region of interest" description="Disordered" evidence="2">
    <location>
        <begin position="1112"/>
        <end position="1193"/>
    </location>
</feature>
<feature type="region of interest" description="Disordered" evidence="2">
    <location>
        <begin position="328"/>
        <end position="348"/>
    </location>
</feature>
<feature type="compositionally biased region" description="Low complexity" evidence="2">
    <location>
        <begin position="419"/>
        <end position="430"/>
    </location>
</feature>
<feature type="compositionally biased region" description="Basic and acidic residues" evidence="2">
    <location>
        <begin position="858"/>
        <end position="869"/>
    </location>
</feature>
<feature type="compositionally biased region" description="Polar residues" evidence="2">
    <location>
        <begin position="1276"/>
        <end position="1286"/>
    </location>
</feature>
<feature type="compositionally biased region" description="Polar residues" evidence="2">
    <location>
        <begin position="142"/>
        <end position="162"/>
    </location>
</feature>
<feature type="compositionally biased region" description="Low complexity" evidence="2">
    <location>
        <begin position="257"/>
        <end position="268"/>
    </location>
</feature>
<feature type="compositionally biased region" description="Polar residues" evidence="2">
    <location>
        <begin position="919"/>
        <end position="931"/>
    </location>
</feature>
<feature type="compositionally biased region" description="Basic and acidic residues" evidence="2">
    <location>
        <begin position="962"/>
        <end position="977"/>
    </location>
</feature>
<feature type="region of interest" description="Disordered" evidence="2">
    <location>
        <begin position="1271"/>
        <end position="1305"/>
    </location>
</feature>
<feature type="region of interest" description="Disordered" evidence="2">
    <location>
        <begin position="257"/>
        <end position="287"/>
    </location>
</feature>
<dbReference type="PANTHER" id="PTHR35746:SF1">
    <property type="entry name" value="PENTATRICOPEPTIDE REPEAT (PPR) SUPERFAMILY PROTEIN"/>
    <property type="match status" value="1"/>
</dbReference>
<feature type="compositionally biased region" description="Basic and acidic residues" evidence="2">
    <location>
        <begin position="1120"/>
        <end position="1145"/>
    </location>
</feature>
<accession>A0ABM3IQ00</accession>
<keyword evidence="1" id="KW-0175">Coiled coil</keyword>
<feature type="region of interest" description="Disordered" evidence="2">
    <location>
        <begin position="478"/>
        <end position="499"/>
    </location>
</feature>
<evidence type="ECO:0000313" key="4">
    <source>
        <dbReference type="RefSeq" id="XP_048333061.2"/>
    </source>
</evidence>
<feature type="compositionally biased region" description="Basic and acidic residues" evidence="2">
    <location>
        <begin position="1"/>
        <end position="19"/>
    </location>
</feature>
<evidence type="ECO:0000256" key="2">
    <source>
        <dbReference type="SAM" id="MobiDB-lite"/>
    </source>
</evidence>
<proteinExistence type="predicted"/>
<feature type="region of interest" description="Disordered" evidence="2">
    <location>
        <begin position="858"/>
        <end position="1000"/>
    </location>
</feature>
<feature type="compositionally biased region" description="Polar residues" evidence="2">
    <location>
        <begin position="1184"/>
        <end position="1193"/>
    </location>
</feature>
<evidence type="ECO:0000313" key="3">
    <source>
        <dbReference type="Proteomes" id="UP001652623"/>
    </source>
</evidence>
<feature type="compositionally biased region" description="Polar residues" evidence="2">
    <location>
        <begin position="1146"/>
        <end position="1165"/>
    </location>
</feature>
<feature type="compositionally biased region" description="Polar residues" evidence="2">
    <location>
        <begin position="409"/>
        <end position="418"/>
    </location>
</feature>